<dbReference type="RefSeq" id="WP_009156807.1">
    <property type="nucleotide sequence ID" value="NZ_JAAOYM010000001.1"/>
</dbReference>
<keyword evidence="2" id="KW-1185">Reference proteome</keyword>
<reference evidence="1 2" key="1">
    <citation type="submission" date="2020-03" db="EMBL/GenBank/DDBJ databases">
        <title>Sequencing the genomes of 1000 actinobacteria strains.</title>
        <authorList>
            <person name="Klenk H.-P."/>
        </authorList>
    </citation>
    <scope>NUCLEOTIDE SEQUENCE [LARGE SCALE GENOMIC DNA]</scope>
    <source>
        <strain evidence="1 2">DSM 45685</strain>
    </source>
</reference>
<dbReference type="EMBL" id="JAAOYM010000001">
    <property type="protein sequence ID" value="NIJ09797.1"/>
    <property type="molecule type" value="Genomic_DNA"/>
</dbReference>
<protein>
    <submittedName>
        <fullName evidence="1">Uncharacterized protein</fullName>
    </submittedName>
</protein>
<name>A0A7X5UKP2_9PSEU</name>
<evidence type="ECO:0000313" key="1">
    <source>
        <dbReference type="EMBL" id="NIJ09797.1"/>
    </source>
</evidence>
<dbReference type="AlphaFoldDB" id="A0A7X5UKP2"/>
<accession>A0A7X5UKP2</accession>
<gene>
    <name evidence="1" type="ORF">FHU38_000141</name>
</gene>
<comment type="caution">
    <text evidence="1">The sequence shown here is derived from an EMBL/GenBank/DDBJ whole genome shotgun (WGS) entry which is preliminary data.</text>
</comment>
<dbReference type="Proteomes" id="UP000545493">
    <property type="component" value="Unassembled WGS sequence"/>
</dbReference>
<sequence>MNHNTDDPPVYAIDPDADPGPLPETALDSFIENGCTVRAVVIDPADAQQLLYGVVTGPDGKLVGTYYPADTVRGARWRIVTADGTHYHAADEYHAVHALVTRFATD</sequence>
<proteinExistence type="predicted"/>
<organism evidence="1 2">
    <name type="scientific">Saccharomonospora amisosensis</name>
    <dbReference type="NCBI Taxonomy" id="1128677"/>
    <lineage>
        <taxon>Bacteria</taxon>
        <taxon>Bacillati</taxon>
        <taxon>Actinomycetota</taxon>
        <taxon>Actinomycetes</taxon>
        <taxon>Pseudonocardiales</taxon>
        <taxon>Pseudonocardiaceae</taxon>
        <taxon>Saccharomonospora</taxon>
    </lineage>
</organism>
<evidence type="ECO:0000313" key="2">
    <source>
        <dbReference type="Proteomes" id="UP000545493"/>
    </source>
</evidence>